<reference evidence="2 3" key="1">
    <citation type="submission" date="2018-11" db="EMBL/GenBank/DDBJ databases">
        <title>Draft genome sequence of Ferruginibacter sp. BO-59.</title>
        <authorList>
            <person name="Im W.T."/>
        </authorList>
    </citation>
    <scope>NUCLEOTIDE SEQUENCE [LARGE SCALE GENOMIC DNA]</scope>
    <source>
        <strain evidence="2 3">BO-59</strain>
    </source>
</reference>
<keyword evidence="3" id="KW-1185">Reference proteome</keyword>
<organism evidence="2 3">
    <name type="scientific">Hanamia caeni</name>
    <dbReference type="NCBI Taxonomy" id="2294116"/>
    <lineage>
        <taxon>Bacteria</taxon>
        <taxon>Pseudomonadati</taxon>
        <taxon>Bacteroidota</taxon>
        <taxon>Chitinophagia</taxon>
        <taxon>Chitinophagales</taxon>
        <taxon>Chitinophagaceae</taxon>
        <taxon>Hanamia</taxon>
    </lineage>
</organism>
<evidence type="ECO:0000259" key="1">
    <source>
        <dbReference type="Pfam" id="PF03190"/>
    </source>
</evidence>
<dbReference type="AlphaFoldDB" id="A0A3M9NFU6"/>
<accession>A0A3M9NFU6</accession>
<dbReference type="InterPro" id="IPR036249">
    <property type="entry name" value="Thioredoxin-like_sf"/>
</dbReference>
<dbReference type="InterPro" id="IPR024705">
    <property type="entry name" value="Ssp411"/>
</dbReference>
<proteinExistence type="predicted"/>
<dbReference type="Pfam" id="PF03190">
    <property type="entry name" value="Thioredox_DsbH"/>
    <property type="match status" value="1"/>
</dbReference>
<dbReference type="Gene3D" id="1.50.10.20">
    <property type="match status" value="1"/>
</dbReference>
<dbReference type="InterPro" id="IPR008928">
    <property type="entry name" value="6-hairpin_glycosidase_sf"/>
</dbReference>
<comment type="caution">
    <text evidence="2">The sequence shown here is derived from an EMBL/GenBank/DDBJ whole genome shotgun (WGS) entry which is preliminary data.</text>
</comment>
<sequence>MYTNELIHESSPYLLQHAHNPVDWYPWGPDALEKAKKENKMLLISVGYAACHWCHVMEHESYEDTAVANLMNKNFVCIKVDREERPDVDQVYMNAAYLVNGSGGWPLNALAMPDGKPFFAGTYYPKVTWMQLLEHFSNLYKTDPQKLQQQADYLAKGIRDIEEVPLNTTSVSFTMKTLDAIYDQLNKVIDLQKGGTKGAMKFPMPAIWEYLLQYNHLSGNKPAIHAVETTLTNMAKGGINDQLGGGFSRYATDPSWHAPHFEKMLYDNAQLVSLYSHAYQVTKNPLYKKIVYETIGFIQRELTSPSGGFYSSLDADSEGMEGKYYVWKKSEINAILGKDAGLFNDYFGITDQGNWENGENILDINSGSAEVQNKYELTDEQLLKKINSLNQILFQKRNERVRPATDDKILTSWNALMVKGLTDAYRVFGDENFFKMAKTNIDFLLKNIVLKNGGIYRNYKNGKASINAFLDDYAFLINALINFYQISFDESYLEKANELTQCVQTHFFNETTGMYFYTDSRHSDLIARKMEIADNVIPSSNSEMAKNLLLLSLYFDDSNYESQSIQMVKNVSDDIQKNPAYYSNWAQVMALQIKPPYEVAIVGKKWKEKLAAFQNYYLPNAVYLGGESEGKLPLLENKLLEGKTMIYVCENKTCQRPVEHVSEALQQVAAN</sequence>
<evidence type="ECO:0000313" key="3">
    <source>
        <dbReference type="Proteomes" id="UP000267223"/>
    </source>
</evidence>
<dbReference type="RefSeq" id="WP_123121129.1">
    <property type="nucleotide sequence ID" value="NZ_RJJR01000009.1"/>
</dbReference>
<dbReference type="InterPro" id="IPR012341">
    <property type="entry name" value="6hp_glycosidase-like_sf"/>
</dbReference>
<dbReference type="Gene3D" id="1.50.10.10">
    <property type="match status" value="1"/>
</dbReference>
<dbReference type="Gene3D" id="3.40.30.10">
    <property type="entry name" value="Glutaredoxin"/>
    <property type="match status" value="1"/>
</dbReference>
<dbReference type="EMBL" id="RJJR01000009">
    <property type="protein sequence ID" value="RNI35848.1"/>
    <property type="molecule type" value="Genomic_DNA"/>
</dbReference>
<feature type="domain" description="Spermatogenesis-associated protein 20-like TRX" evidence="1">
    <location>
        <begin position="3"/>
        <end position="156"/>
    </location>
</feature>
<evidence type="ECO:0000313" key="2">
    <source>
        <dbReference type="EMBL" id="RNI35848.1"/>
    </source>
</evidence>
<dbReference type="PANTHER" id="PTHR42899">
    <property type="entry name" value="SPERMATOGENESIS-ASSOCIATED PROTEIN 20"/>
    <property type="match status" value="1"/>
</dbReference>
<gene>
    <name evidence="2" type="ORF">EFY79_12765</name>
</gene>
<dbReference type="PIRSF" id="PIRSF006402">
    <property type="entry name" value="UCP006402_thioredoxin"/>
    <property type="match status" value="1"/>
</dbReference>
<name>A0A3M9NFU6_9BACT</name>
<protein>
    <submittedName>
        <fullName evidence="2">Thioredoxin domain-containing protein</fullName>
    </submittedName>
</protein>
<dbReference type="PANTHER" id="PTHR42899:SF1">
    <property type="entry name" value="SPERMATOGENESIS-ASSOCIATED PROTEIN 20"/>
    <property type="match status" value="1"/>
</dbReference>
<dbReference type="InterPro" id="IPR004879">
    <property type="entry name" value="Ssp411-like_TRX"/>
</dbReference>
<dbReference type="SUPFAM" id="SSF52833">
    <property type="entry name" value="Thioredoxin-like"/>
    <property type="match status" value="1"/>
</dbReference>
<dbReference type="OrthoDB" id="9762614at2"/>
<dbReference type="CDD" id="cd02955">
    <property type="entry name" value="SSP411"/>
    <property type="match status" value="1"/>
</dbReference>
<dbReference type="GO" id="GO:0005975">
    <property type="term" value="P:carbohydrate metabolic process"/>
    <property type="evidence" value="ECO:0007669"/>
    <property type="project" value="InterPro"/>
</dbReference>
<dbReference type="Proteomes" id="UP000267223">
    <property type="component" value="Unassembled WGS sequence"/>
</dbReference>
<dbReference type="SUPFAM" id="SSF48208">
    <property type="entry name" value="Six-hairpin glycosidases"/>
    <property type="match status" value="1"/>
</dbReference>